<keyword evidence="3" id="KW-0997">Cell inner membrane</keyword>
<dbReference type="OrthoDB" id="9805133at2"/>
<evidence type="ECO:0000313" key="13">
    <source>
        <dbReference type="Proteomes" id="UP000002696"/>
    </source>
</evidence>
<protein>
    <submittedName>
        <fullName evidence="12">Protein TolQ</fullName>
    </submittedName>
</protein>
<evidence type="ECO:0000256" key="2">
    <source>
        <dbReference type="ARBA" id="ARBA00022475"/>
    </source>
</evidence>
<dbReference type="GO" id="GO:0005886">
    <property type="term" value="C:plasma membrane"/>
    <property type="evidence" value="ECO:0007669"/>
    <property type="project" value="UniProtKB-SubCell"/>
</dbReference>
<feature type="transmembrane region" description="Helical" evidence="10">
    <location>
        <begin position="24"/>
        <end position="45"/>
    </location>
</feature>
<proteinExistence type="inferred from homology"/>
<gene>
    <name evidence="12" type="ordered locus">Bresu_0860</name>
</gene>
<dbReference type="Proteomes" id="UP000002696">
    <property type="component" value="Chromosome"/>
</dbReference>
<dbReference type="PANTHER" id="PTHR30625">
    <property type="entry name" value="PROTEIN TOLQ"/>
    <property type="match status" value="1"/>
</dbReference>
<reference evidence="13" key="1">
    <citation type="journal article" date="2011" name="J. Bacteriol.">
        <title>Genome sequences of eight morphologically diverse alphaproteobacteria.</title>
        <authorList>
            <consortium name="US DOE Joint Genome Institute"/>
            <person name="Brown P.J."/>
            <person name="Kysela D.T."/>
            <person name="Buechlein A."/>
            <person name="Hemmerich C."/>
            <person name="Brun Y.V."/>
        </authorList>
    </citation>
    <scope>NUCLEOTIDE SEQUENCE [LARGE SCALE GENOMIC DNA]</scope>
    <source>
        <strain evidence="13">ATCC 15264 / DSM 4735 / LMG 14903 / NBRC 16000 / CB 81</strain>
    </source>
</reference>
<accession>D9QMK4</accession>
<dbReference type="Pfam" id="PF01618">
    <property type="entry name" value="MotA_ExbB"/>
    <property type="match status" value="1"/>
</dbReference>
<evidence type="ECO:0000256" key="9">
    <source>
        <dbReference type="RuleBase" id="RU004057"/>
    </source>
</evidence>
<feature type="transmembrane region" description="Helical" evidence="10">
    <location>
        <begin position="180"/>
        <end position="202"/>
    </location>
</feature>
<sequence length="255" mass="26776">MTVAEVATDASMMNPVTLFMTADWVVKSVMVGLAVASVWSWTIIIDKAVRFTALNRQADAFEAAISSGRSLEDVAAQAGPQPTHALPRMLVVALGDWKETRQKGPMTDTQGNLLVSRIDRALDSLIAREGQRIEEGLGVLSVVATASPFIGLFGTVWGIMNAFGRIAAAGNTNLTTVAPAIAEALFATAVGLAAAIPAYIAYNKFSIDAGKFTGRLESFADDLQAAVARRLGSSTPAPVTPPPAPSGDIAYRRSV</sequence>
<evidence type="ECO:0000313" key="12">
    <source>
        <dbReference type="EMBL" id="ADL00174.1"/>
    </source>
</evidence>
<dbReference type="InterPro" id="IPR002898">
    <property type="entry name" value="MotA_ExbB_proton_chnl"/>
</dbReference>
<dbReference type="InterPro" id="IPR050790">
    <property type="entry name" value="ExbB/TolQ_transport"/>
</dbReference>
<dbReference type="InterPro" id="IPR014163">
    <property type="entry name" value="Tol-Pal_TolQ"/>
</dbReference>
<keyword evidence="8" id="KW-0131">Cell cycle</keyword>
<evidence type="ECO:0000256" key="10">
    <source>
        <dbReference type="SAM" id="Phobius"/>
    </source>
</evidence>
<evidence type="ECO:0000256" key="6">
    <source>
        <dbReference type="ARBA" id="ARBA00022989"/>
    </source>
</evidence>
<organism evidence="12 13">
    <name type="scientific">Brevundimonas subvibrioides (strain ATCC 15264 / DSM 4735 / LMG 14903 / NBRC 16000 / CB 81)</name>
    <name type="common">Caulobacter subvibrioides</name>
    <dbReference type="NCBI Taxonomy" id="633149"/>
    <lineage>
        <taxon>Bacteria</taxon>
        <taxon>Pseudomonadati</taxon>
        <taxon>Pseudomonadota</taxon>
        <taxon>Alphaproteobacteria</taxon>
        <taxon>Caulobacterales</taxon>
        <taxon>Caulobacteraceae</taxon>
        <taxon>Brevundimonas</taxon>
    </lineage>
</organism>
<dbReference type="HOGENOM" id="CLU_053325_2_2_5"/>
<dbReference type="BioCyc" id="BSUB633149:G1GM8-860-MONOMER"/>
<dbReference type="AlphaFoldDB" id="D9QMK4"/>
<dbReference type="EMBL" id="CP002102">
    <property type="protein sequence ID" value="ADL00174.1"/>
    <property type="molecule type" value="Genomic_DNA"/>
</dbReference>
<dbReference type="GO" id="GO:0051301">
    <property type="term" value="P:cell division"/>
    <property type="evidence" value="ECO:0007669"/>
    <property type="project" value="UniProtKB-KW"/>
</dbReference>
<evidence type="ECO:0000256" key="1">
    <source>
        <dbReference type="ARBA" id="ARBA00004651"/>
    </source>
</evidence>
<keyword evidence="13" id="KW-1185">Reference proteome</keyword>
<keyword evidence="6 10" id="KW-1133">Transmembrane helix</keyword>
<evidence type="ECO:0000259" key="11">
    <source>
        <dbReference type="Pfam" id="PF01618"/>
    </source>
</evidence>
<dbReference type="eggNOG" id="COG0811">
    <property type="taxonomic scope" value="Bacteria"/>
</dbReference>
<name>D9QMK4_BRESC</name>
<dbReference type="GO" id="GO:0017038">
    <property type="term" value="P:protein import"/>
    <property type="evidence" value="ECO:0007669"/>
    <property type="project" value="TreeGrafter"/>
</dbReference>
<keyword evidence="2" id="KW-1003">Cell membrane</keyword>
<dbReference type="KEGG" id="bsb:Bresu_0860"/>
<dbReference type="RefSeq" id="WP_013268277.1">
    <property type="nucleotide sequence ID" value="NC_014375.1"/>
</dbReference>
<feature type="transmembrane region" description="Helical" evidence="10">
    <location>
        <begin position="137"/>
        <end position="160"/>
    </location>
</feature>
<keyword evidence="5 10" id="KW-0812">Transmembrane</keyword>
<evidence type="ECO:0000256" key="7">
    <source>
        <dbReference type="ARBA" id="ARBA00023136"/>
    </source>
</evidence>
<dbReference type="PANTHER" id="PTHR30625:SF3">
    <property type="entry name" value="TOL-PAL SYSTEM PROTEIN TOLQ"/>
    <property type="match status" value="1"/>
</dbReference>
<evidence type="ECO:0000256" key="5">
    <source>
        <dbReference type="ARBA" id="ARBA00022692"/>
    </source>
</evidence>
<comment type="similarity">
    <text evidence="9">Belongs to the exbB/tolQ family.</text>
</comment>
<dbReference type="STRING" id="633149.Bresu_0860"/>
<dbReference type="InParanoid" id="D9QMK4"/>
<keyword evidence="4" id="KW-0132">Cell division</keyword>
<keyword evidence="9" id="KW-0813">Transport</keyword>
<evidence type="ECO:0000256" key="3">
    <source>
        <dbReference type="ARBA" id="ARBA00022519"/>
    </source>
</evidence>
<feature type="domain" description="MotA/TolQ/ExbB proton channel" evidence="11">
    <location>
        <begin position="116"/>
        <end position="216"/>
    </location>
</feature>
<keyword evidence="9" id="KW-0653">Protein transport</keyword>
<evidence type="ECO:0000256" key="8">
    <source>
        <dbReference type="ARBA" id="ARBA00023306"/>
    </source>
</evidence>
<comment type="subcellular location">
    <subcellularLocation>
        <location evidence="1">Cell membrane</location>
        <topology evidence="1">Multi-pass membrane protein</topology>
    </subcellularLocation>
    <subcellularLocation>
        <location evidence="9">Membrane</location>
        <topology evidence="9">Multi-pass membrane protein</topology>
    </subcellularLocation>
</comment>
<keyword evidence="7 10" id="KW-0472">Membrane</keyword>
<dbReference type="GO" id="GO:0043213">
    <property type="term" value="P:bacteriocin transport"/>
    <property type="evidence" value="ECO:0007669"/>
    <property type="project" value="InterPro"/>
</dbReference>
<dbReference type="NCBIfam" id="TIGR02796">
    <property type="entry name" value="tolQ"/>
    <property type="match status" value="1"/>
</dbReference>
<evidence type="ECO:0000256" key="4">
    <source>
        <dbReference type="ARBA" id="ARBA00022618"/>
    </source>
</evidence>